<evidence type="ECO:0000313" key="2">
    <source>
        <dbReference type="Proteomes" id="UP001139157"/>
    </source>
</evidence>
<evidence type="ECO:0000313" key="1">
    <source>
        <dbReference type="EMBL" id="MCM6776252.1"/>
    </source>
</evidence>
<dbReference type="Proteomes" id="UP001139157">
    <property type="component" value="Unassembled WGS sequence"/>
</dbReference>
<gene>
    <name evidence="1" type="ORF">NDR86_22460</name>
</gene>
<name>A0A9X2E8T2_9NOCA</name>
<sequence length="92" mass="10469">MSAEDIGTREWSELIRKPPGWVMVDPQGRVEGVIGWKPRTRATVQQAHKKFTPRKADRDKEIESGWVVRREEPGDREAFAAAIAELAKEAEQ</sequence>
<dbReference type="EMBL" id="JAMRXG010000009">
    <property type="protein sequence ID" value="MCM6776252.1"/>
    <property type="molecule type" value="Genomic_DNA"/>
</dbReference>
<proteinExistence type="predicted"/>
<dbReference type="AlphaFoldDB" id="A0A9X2E8T2"/>
<protein>
    <submittedName>
        <fullName evidence="1">Uncharacterized protein</fullName>
    </submittedName>
</protein>
<reference evidence="1" key="1">
    <citation type="submission" date="2022-06" db="EMBL/GenBank/DDBJ databases">
        <title>Novel species in genus nocardia.</title>
        <authorList>
            <person name="Li F."/>
        </authorList>
    </citation>
    <scope>NUCLEOTIDE SEQUENCE</scope>
    <source>
        <strain evidence="1">CDC141</strain>
    </source>
</reference>
<organism evidence="1 2">
    <name type="scientific">Nocardia pulmonis</name>
    <dbReference type="NCBI Taxonomy" id="2951408"/>
    <lineage>
        <taxon>Bacteria</taxon>
        <taxon>Bacillati</taxon>
        <taxon>Actinomycetota</taxon>
        <taxon>Actinomycetes</taxon>
        <taxon>Mycobacteriales</taxon>
        <taxon>Nocardiaceae</taxon>
        <taxon>Nocardia</taxon>
    </lineage>
</organism>
<dbReference type="RefSeq" id="WP_251914551.1">
    <property type="nucleotide sequence ID" value="NZ_JAMRXG010000009.1"/>
</dbReference>
<keyword evidence="2" id="KW-1185">Reference proteome</keyword>
<accession>A0A9X2E8T2</accession>
<comment type="caution">
    <text evidence="1">The sequence shown here is derived from an EMBL/GenBank/DDBJ whole genome shotgun (WGS) entry which is preliminary data.</text>
</comment>